<dbReference type="AlphaFoldDB" id="A0A4R8UC88"/>
<sequence length="268" mass="29125">MQTTRRDDAAEHVPEERLVGSDRVLAVLTELAGHPDGIGLDDIARAMKSPKPTVHRALAALRRAGFANQDGRGHYVLGDEFLRMAFAHHEARPDHLRVQPILELLSQKHGETVHYAVLEGRSVVYRAKVDPPAGAIKLSSTIGGRNPAHATGVGKLLLSYELLDKEAVRAWVGDSPLERKTERTISTVEDLHAELCRIRSRGYSVDDQESEPGVNCIALPAFLTSPRIPSGAISVSALAYRTPLQTLIDDLPAIRAAVAGHSTEESTH</sequence>
<keyword evidence="3" id="KW-0804">Transcription</keyword>
<keyword evidence="7" id="KW-1185">Reference proteome</keyword>
<evidence type="ECO:0000256" key="3">
    <source>
        <dbReference type="ARBA" id="ARBA00023163"/>
    </source>
</evidence>
<name>A0A4R8UC88_9MICO</name>
<dbReference type="InterPro" id="IPR036388">
    <property type="entry name" value="WH-like_DNA-bd_sf"/>
</dbReference>
<proteinExistence type="predicted"/>
<evidence type="ECO:0000313" key="7">
    <source>
        <dbReference type="Proteomes" id="UP000297866"/>
    </source>
</evidence>
<dbReference type="PROSITE" id="PS51077">
    <property type="entry name" value="HTH_ICLR"/>
    <property type="match status" value="1"/>
</dbReference>
<dbReference type="Proteomes" id="UP000297866">
    <property type="component" value="Unassembled WGS sequence"/>
</dbReference>
<dbReference type="InterPro" id="IPR029016">
    <property type="entry name" value="GAF-like_dom_sf"/>
</dbReference>
<dbReference type="Pfam" id="PF01614">
    <property type="entry name" value="IclR_C"/>
    <property type="match status" value="1"/>
</dbReference>
<dbReference type="InterPro" id="IPR005471">
    <property type="entry name" value="Tscrpt_reg_IclR_N"/>
</dbReference>
<gene>
    <name evidence="6" type="ORF">E3O23_14460</name>
</gene>
<evidence type="ECO:0000259" key="5">
    <source>
        <dbReference type="PROSITE" id="PS51078"/>
    </source>
</evidence>
<protein>
    <submittedName>
        <fullName evidence="6">IclR family transcriptional regulator</fullName>
    </submittedName>
</protein>
<dbReference type="OrthoDB" id="8479143at2"/>
<feature type="domain" description="IclR-ED" evidence="5">
    <location>
        <begin position="80"/>
        <end position="268"/>
    </location>
</feature>
<evidence type="ECO:0000256" key="2">
    <source>
        <dbReference type="ARBA" id="ARBA00023125"/>
    </source>
</evidence>
<reference evidence="6 7" key="1">
    <citation type="submission" date="2019-03" db="EMBL/GenBank/DDBJ databases">
        <title>Genomics of glacier-inhabiting Cryobacterium strains.</title>
        <authorList>
            <person name="Liu Q."/>
            <person name="Xin Y.-H."/>
        </authorList>
    </citation>
    <scope>NUCLEOTIDE SEQUENCE [LARGE SCALE GENOMIC DNA]</scope>
    <source>
        <strain evidence="6 7">Sr47</strain>
    </source>
</reference>
<dbReference type="GO" id="GO:0003700">
    <property type="term" value="F:DNA-binding transcription factor activity"/>
    <property type="evidence" value="ECO:0007669"/>
    <property type="project" value="TreeGrafter"/>
</dbReference>
<evidence type="ECO:0000256" key="1">
    <source>
        <dbReference type="ARBA" id="ARBA00023015"/>
    </source>
</evidence>
<dbReference type="Gene3D" id="3.30.450.40">
    <property type="match status" value="1"/>
</dbReference>
<dbReference type="GO" id="GO:0045892">
    <property type="term" value="P:negative regulation of DNA-templated transcription"/>
    <property type="evidence" value="ECO:0007669"/>
    <property type="project" value="TreeGrafter"/>
</dbReference>
<keyword evidence="1" id="KW-0805">Transcription regulation</keyword>
<dbReference type="PANTHER" id="PTHR30136">
    <property type="entry name" value="HELIX-TURN-HELIX TRANSCRIPTIONAL REGULATOR, ICLR FAMILY"/>
    <property type="match status" value="1"/>
</dbReference>
<dbReference type="GO" id="GO:0003677">
    <property type="term" value="F:DNA binding"/>
    <property type="evidence" value="ECO:0007669"/>
    <property type="project" value="UniProtKB-KW"/>
</dbReference>
<dbReference type="InterPro" id="IPR050707">
    <property type="entry name" value="HTH_MetabolicPath_Reg"/>
</dbReference>
<dbReference type="PANTHER" id="PTHR30136:SF24">
    <property type="entry name" value="HTH-TYPE TRANSCRIPTIONAL REPRESSOR ALLR"/>
    <property type="match status" value="1"/>
</dbReference>
<dbReference type="EMBL" id="SOEZ01000070">
    <property type="protein sequence ID" value="TFB47807.1"/>
    <property type="molecule type" value="Genomic_DNA"/>
</dbReference>
<dbReference type="InterPro" id="IPR036390">
    <property type="entry name" value="WH_DNA-bd_sf"/>
</dbReference>
<dbReference type="RefSeq" id="WP_134492171.1">
    <property type="nucleotide sequence ID" value="NZ_SOEZ01000070.1"/>
</dbReference>
<dbReference type="SUPFAM" id="SSF46785">
    <property type="entry name" value="Winged helix' DNA-binding domain"/>
    <property type="match status" value="1"/>
</dbReference>
<accession>A0A4R8UC88</accession>
<evidence type="ECO:0000259" key="4">
    <source>
        <dbReference type="PROSITE" id="PS51077"/>
    </source>
</evidence>
<dbReference type="InterPro" id="IPR014757">
    <property type="entry name" value="Tscrpt_reg_IclR_C"/>
</dbReference>
<comment type="caution">
    <text evidence="6">The sequence shown here is derived from an EMBL/GenBank/DDBJ whole genome shotgun (WGS) entry which is preliminary data.</text>
</comment>
<dbReference type="Gene3D" id="1.10.10.10">
    <property type="entry name" value="Winged helix-like DNA-binding domain superfamily/Winged helix DNA-binding domain"/>
    <property type="match status" value="1"/>
</dbReference>
<organism evidence="6 7">
    <name type="scientific">Cryobacterium tagatosivorans</name>
    <dbReference type="NCBI Taxonomy" id="1259199"/>
    <lineage>
        <taxon>Bacteria</taxon>
        <taxon>Bacillati</taxon>
        <taxon>Actinomycetota</taxon>
        <taxon>Actinomycetes</taxon>
        <taxon>Micrococcales</taxon>
        <taxon>Microbacteriaceae</taxon>
        <taxon>Cryobacterium</taxon>
    </lineage>
</organism>
<dbReference type="Pfam" id="PF09339">
    <property type="entry name" value="HTH_IclR"/>
    <property type="match status" value="1"/>
</dbReference>
<dbReference type="SMART" id="SM00346">
    <property type="entry name" value="HTH_ICLR"/>
    <property type="match status" value="1"/>
</dbReference>
<dbReference type="PROSITE" id="PS51078">
    <property type="entry name" value="ICLR_ED"/>
    <property type="match status" value="1"/>
</dbReference>
<evidence type="ECO:0000313" key="6">
    <source>
        <dbReference type="EMBL" id="TFB47807.1"/>
    </source>
</evidence>
<feature type="domain" description="HTH iclR-type" evidence="4">
    <location>
        <begin position="18"/>
        <end position="79"/>
    </location>
</feature>
<keyword evidence="2" id="KW-0238">DNA-binding</keyword>
<dbReference type="SUPFAM" id="SSF55781">
    <property type="entry name" value="GAF domain-like"/>
    <property type="match status" value="1"/>
</dbReference>